<accession>A0ABM7X1Q9</accession>
<dbReference type="SUPFAM" id="SSF50129">
    <property type="entry name" value="GroES-like"/>
    <property type="match status" value="1"/>
</dbReference>
<dbReference type="PANTHER" id="PTHR43677">
    <property type="entry name" value="SHORT-CHAIN DEHYDROGENASE/REDUCTASE"/>
    <property type="match status" value="1"/>
</dbReference>
<evidence type="ECO:0000313" key="3">
    <source>
        <dbReference type="Proteomes" id="UP001162891"/>
    </source>
</evidence>
<evidence type="ECO:0000313" key="2">
    <source>
        <dbReference type="EMBL" id="BDG05682.1"/>
    </source>
</evidence>
<dbReference type="CDD" id="cd08273">
    <property type="entry name" value="MDR8"/>
    <property type="match status" value="1"/>
</dbReference>
<dbReference type="SMART" id="SM00829">
    <property type="entry name" value="PKS_ER"/>
    <property type="match status" value="1"/>
</dbReference>
<feature type="domain" description="Enoyl reductase (ER)" evidence="1">
    <location>
        <begin position="12"/>
        <end position="343"/>
    </location>
</feature>
<dbReference type="Gene3D" id="3.40.50.720">
    <property type="entry name" value="NAD(P)-binding Rossmann-like Domain"/>
    <property type="match status" value="1"/>
</dbReference>
<reference evidence="3" key="1">
    <citation type="journal article" date="2022" name="Int. J. Syst. Evol. Microbiol.">
        <title>Anaeromyxobacter oryzae sp. nov., Anaeromyxobacter diazotrophicus sp. nov. and Anaeromyxobacter paludicola sp. nov., isolated from paddy soils.</title>
        <authorList>
            <person name="Itoh H."/>
            <person name="Xu Z."/>
            <person name="Mise K."/>
            <person name="Masuda Y."/>
            <person name="Ushijima N."/>
            <person name="Hayakawa C."/>
            <person name="Shiratori Y."/>
            <person name="Senoo K."/>
        </authorList>
    </citation>
    <scope>NUCLEOTIDE SEQUENCE [LARGE SCALE GENOMIC DNA]</scope>
    <source>
        <strain evidence="3">Red232</strain>
    </source>
</reference>
<organism evidence="2 3">
    <name type="scientific">Anaeromyxobacter oryzae</name>
    <dbReference type="NCBI Taxonomy" id="2918170"/>
    <lineage>
        <taxon>Bacteria</taxon>
        <taxon>Pseudomonadati</taxon>
        <taxon>Myxococcota</taxon>
        <taxon>Myxococcia</taxon>
        <taxon>Myxococcales</taxon>
        <taxon>Cystobacterineae</taxon>
        <taxon>Anaeromyxobacteraceae</taxon>
        <taxon>Anaeromyxobacter</taxon>
    </lineage>
</organism>
<dbReference type="PROSITE" id="PS01162">
    <property type="entry name" value="QOR_ZETA_CRYSTAL"/>
    <property type="match status" value="1"/>
</dbReference>
<dbReference type="InterPro" id="IPR020843">
    <property type="entry name" value="ER"/>
</dbReference>
<dbReference type="Pfam" id="PF08240">
    <property type="entry name" value="ADH_N"/>
    <property type="match status" value="1"/>
</dbReference>
<sequence length="363" mass="39149">MRNTRIIVTHYGGPDALRVIEEECPEPKDGEVRVRVLAAGVSLPDIMAREGVHPETPPVPFTPGWDLVGVVDRVGAGVPGVQPGQMVAAMPIHGAYAGFVCLPHHELVPVPPGLDAAEAVCLVLNYITAYQMMHRSAKIGPGQRALIHGAAGGVGTALLQLGRLAGLEMYGTCSSRGAQTVSDLGGIPIDYQHQDFVKEIHRRTREGVDVVFDPIGGAHLWHSRKALRPGGRVVGYGLISSIRGEGLTSSRPGRRQRFRGTAIFALYIAGGWVLPGRRRVVPYSIQTLKRLKPAWFRQDLLALLDLLRQQKIKPLIAQRFPLAEARQAQELLGKGGVTGKIVLVHDESSRRFAGPAASPAGHE</sequence>
<keyword evidence="3" id="KW-1185">Reference proteome</keyword>
<dbReference type="InterPro" id="IPR036291">
    <property type="entry name" value="NAD(P)-bd_dom_sf"/>
</dbReference>
<dbReference type="Gene3D" id="3.90.180.10">
    <property type="entry name" value="Medium-chain alcohol dehydrogenases, catalytic domain"/>
    <property type="match status" value="1"/>
</dbReference>
<dbReference type="Pfam" id="PF13602">
    <property type="entry name" value="ADH_zinc_N_2"/>
    <property type="match status" value="1"/>
</dbReference>
<dbReference type="SUPFAM" id="SSF51735">
    <property type="entry name" value="NAD(P)-binding Rossmann-fold domains"/>
    <property type="match status" value="1"/>
</dbReference>
<dbReference type="InterPro" id="IPR002364">
    <property type="entry name" value="Quin_OxRdtase/zeta-crystal_CS"/>
</dbReference>
<dbReference type="Proteomes" id="UP001162891">
    <property type="component" value="Chromosome"/>
</dbReference>
<name>A0ABM7X1Q9_9BACT</name>
<proteinExistence type="predicted"/>
<dbReference type="PANTHER" id="PTHR43677:SF4">
    <property type="entry name" value="QUINONE OXIDOREDUCTASE-LIKE PROTEIN 2"/>
    <property type="match status" value="1"/>
</dbReference>
<dbReference type="InterPro" id="IPR013154">
    <property type="entry name" value="ADH-like_N"/>
</dbReference>
<evidence type="ECO:0000259" key="1">
    <source>
        <dbReference type="SMART" id="SM00829"/>
    </source>
</evidence>
<dbReference type="InterPro" id="IPR011032">
    <property type="entry name" value="GroES-like_sf"/>
</dbReference>
<gene>
    <name evidence="2" type="ORF">AMOR_46780</name>
</gene>
<dbReference type="InterPro" id="IPR051397">
    <property type="entry name" value="Zn-ADH-like_protein"/>
</dbReference>
<protein>
    <submittedName>
        <fullName evidence="2">NADPH:quinone reductase</fullName>
    </submittedName>
</protein>
<dbReference type="EMBL" id="AP025591">
    <property type="protein sequence ID" value="BDG05682.1"/>
    <property type="molecule type" value="Genomic_DNA"/>
</dbReference>
<dbReference type="RefSeq" id="WP_248354725.1">
    <property type="nucleotide sequence ID" value="NZ_AP025591.1"/>
</dbReference>